<protein>
    <recommendedName>
        <fullName evidence="5">Structural protein P5</fullName>
    </recommendedName>
</protein>
<evidence type="ECO:0000313" key="3">
    <source>
        <dbReference type="Proteomes" id="UP001259340"/>
    </source>
</evidence>
<comment type="caution">
    <text evidence="1">The sequence shown here is derived from an EMBL/GenBank/DDBJ whole genome shotgun (WGS) entry which is preliminary data.</text>
</comment>
<proteinExistence type="predicted"/>
<evidence type="ECO:0000313" key="1">
    <source>
        <dbReference type="EMBL" id="MDR8523840.1"/>
    </source>
</evidence>
<sequence length="207" mass="22511">MRQIIAISAFSAVAIGAWYLNRAPKNSAGNVSENPAKNPNTTVPGQNTDYLNFDFGSLFGSTPKPEKPYQVEGSNVILPKGIKNHNPLNIEAGRDQWQGMIGNDGRFIIFESVHYGIRAAARIMRNYNTKYGLNTVQGIVNRWAPPSDNNPTESYIAFVASRAGVDAQSPLSMADYPQVIAAMIHFENGYNPYDENTIATATAAGLA</sequence>
<dbReference type="AlphaFoldDB" id="A0AAW8NM58"/>
<reference evidence="2 4" key="1">
    <citation type="journal article" date="2022" name="bioRxiv">
        <title>Prophages regulate Shewanella fidelis 3313 motility and biofilm formation: implications for gut colonization dynamics in Ciona robusta.</title>
        <authorList>
            <person name="Natarajan O."/>
            <person name="Gibboney S.L."/>
            <person name="Young M.N."/>
            <person name="Lim S.J."/>
            <person name="Pluta N."/>
            <person name="Atkinson C.G."/>
            <person name="Leigh B.A."/>
            <person name="Liberti A."/>
            <person name="Kees E.D."/>
            <person name="Breitbart M."/>
            <person name="Gralnick J.A."/>
            <person name="Dishaw L.J."/>
        </authorList>
    </citation>
    <scope>NUCLEOTIDE SEQUENCE [LARGE SCALE GENOMIC DNA]</scope>
    <source>
        <strain evidence="2 4">JG4066</strain>
    </source>
</reference>
<reference evidence="1" key="2">
    <citation type="submission" date="2022-11" db="EMBL/GenBank/DDBJ databases">
        <title>Prophages regulate Shewanella fidelis motility and biofilm formation: implications for gut colonization dynamics in Ciona robusta.</title>
        <authorList>
            <person name="Natarajan O."/>
            <person name="Gibboney S.L."/>
            <person name="Young M.N."/>
            <person name="Lim S.J."/>
            <person name="Pluta N."/>
            <person name="Atkinson C.G.F."/>
            <person name="Leigh B.A."/>
            <person name="Liberti A."/>
            <person name="Kees E."/>
            <person name="Breitbart M."/>
            <person name="Gralnick J."/>
            <person name="Dishaw L.J."/>
        </authorList>
    </citation>
    <scope>NUCLEOTIDE SEQUENCE</scope>
    <source>
        <strain evidence="1">3313</strain>
    </source>
</reference>
<dbReference type="RefSeq" id="WP_310654682.1">
    <property type="nucleotide sequence ID" value="NZ_JAPMLC010000001.1"/>
</dbReference>
<dbReference type="Proteomes" id="UP001271263">
    <property type="component" value="Unassembled WGS sequence"/>
</dbReference>
<organism evidence="1 3">
    <name type="scientific">Shewanella fidelis</name>
    <dbReference type="NCBI Taxonomy" id="173509"/>
    <lineage>
        <taxon>Bacteria</taxon>
        <taxon>Pseudomonadati</taxon>
        <taxon>Pseudomonadota</taxon>
        <taxon>Gammaproteobacteria</taxon>
        <taxon>Alteromonadales</taxon>
        <taxon>Shewanellaceae</taxon>
        <taxon>Shewanella</taxon>
    </lineage>
</organism>
<accession>A0AAW8NM58</accession>
<evidence type="ECO:0000313" key="2">
    <source>
        <dbReference type="EMBL" id="MDW4823724.1"/>
    </source>
</evidence>
<dbReference type="Proteomes" id="UP001259340">
    <property type="component" value="Unassembled WGS sequence"/>
</dbReference>
<evidence type="ECO:0000313" key="4">
    <source>
        <dbReference type="Proteomes" id="UP001271263"/>
    </source>
</evidence>
<keyword evidence="4" id="KW-1185">Reference proteome</keyword>
<evidence type="ECO:0008006" key="5">
    <source>
        <dbReference type="Google" id="ProtNLM"/>
    </source>
</evidence>
<gene>
    <name evidence="1" type="ORF">OS133_09170</name>
    <name evidence="2" type="ORF">OS134_06540</name>
</gene>
<name>A0AAW8NM58_9GAMM</name>
<dbReference type="EMBL" id="JAPMLE010000001">
    <property type="protein sequence ID" value="MDR8523840.1"/>
    <property type="molecule type" value="Genomic_DNA"/>
</dbReference>
<dbReference type="EMBL" id="JAPMLD010000002">
    <property type="protein sequence ID" value="MDW4823724.1"/>
    <property type="molecule type" value="Genomic_DNA"/>
</dbReference>